<dbReference type="FunFam" id="3.30.420.10:FF:000032">
    <property type="entry name" value="Retrovirus-related Pol polyprotein from transposon 297-like Protein"/>
    <property type="match status" value="1"/>
</dbReference>
<dbReference type="PROSITE" id="PS50878">
    <property type="entry name" value="RT_POL"/>
    <property type="match status" value="1"/>
</dbReference>
<dbReference type="Gene3D" id="1.10.340.70">
    <property type="match status" value="1"/>
</dbReference>
<evidence type="ECO:0000256" key="6">
    <source>
        <dbReference type="ARBA" id="ARBA00022801"/>
    </source>
</evidence>
<dbReference type="EMBL" id="GL380003">
    <property type="protein sequence ID" value="EGT41840.1"/>
    <property type="molecule type" value="Genomic_DNA"/>
</dbReference>
<dbReference type="EC" id="2.7.7.49" evidence="1"/>
<feature type="region of interest" description="Disordered" evidence="9">
    <location>
        <begin position="1904"/>
        <end position="2055"/>
    </location>
</feature>
<dbReference type="Pfam" id="PF00078">
    <property type="entry name" value="RVT_1"/>
    <property type="match status" value="1"/>
</dbReference>
<dbReference type="CDD" id="cd00303">
    <property type="entry name" value="retropepsin_like"/>
    <property type="match status" value="1"/>
</dbReference>
<evidence type="ECO:0000256" key="9">
    <source>
        <dbReference type="SAM" id="MobiDB-lite"/>
    </source>
</evidence>
<keyword evidence="2" id="KW-0808">Transferase</keyword>
<dbReference type="InterPro" id="IPR021109">
    <property type="entry name" value="Peptidase_aspartic_dom_sf"/>
</dbReference>
<keyword evidence="3" id="KW-0548">Nucleotidyltransferase</keyword>
<feature type="compositionally biased region" description="Polar residues" evidence="9">
    <location>
        <begin position="284"/>
        <end position="301"/>
    </location>
</feature>
<dbReference type="InterPro" id="IPR001878">
    <property type="entry name" value="Znf_CCHC"/>
</dbReference>
<dbReference type="Pfam" id="PF17917">
    <property type="entry name" value="RT_RNaseH"/>
    <property type="match status" value="1"/>
</dbReference>
<feature type="region of interest" description="Disordered" evidence="9">
    <location>
        <begin position="184"/>
        <end position="234"/>
    </location>
</feature>
<feature type="domain" description="Reverse transcriptase" evidence="11">
    <location>
        <begin position="1057"/>
        <end position="1235"/>
    </location>
</feature>
<name>G0P0R1_CAEBE</name>
<dbReference type="PROSITE" id="PS50994">
    <property type="entry name" value="INTEGRASE"/>
    <property type="match status" value="1"/>
</dbReference>
<dbReference type="InterPro" id="IPR001969">
    <property type="entry name" value="Aspartic_peptidase_AS"/>
</dbReference>
<dbReference type="Pfam" id="PF00665">
    <property type="entry name" value="rve"/>
    <property type="match status" value="1"/>
</dbReference>
<dbReference type="CDD" id="cd09274">
    <property type="entry name" value="RNase_HI_RT_Ty3"/>
    <property type="match status" value="1"/>
</dbReference>
<dbReference type="PROSITE" id="PS00141">
    <property type="entry name" value="ASP_PROTEASE"/>
    <property type="match status" value="1"/>
</dbReference>
<keyword evidence="7" id="KW-0695">RNA-directed DNA polymerase</keyword>
<dbReference type="InterPro" id="IPR001584">
    <property type="entry name" value="Integrase_cat-core"/>
</dbReference>
<evidence type="ECO:0000259" key="10">
    <source>
        <dbReference type="PROSITE" id="PS50158"/>
    </source>
</evidence>
<dbReference type="Pfam" id="PF17921">
    <property type="entry name" value="Integrase_H2C2"/>
    <property type="match status" value="1"/>
</dbReference>
<dbReference type="Gene3D" id="3.10.10.10">
    <property type="entry name" value="HIV Type 1 Reverse Transcriptase, subunit A, domain 1"/>
    <property type="match status" value="1"/>
</dbReference>
<keyword evidence="5" id="KW-0255">Endonuclease</keyword>
<feature type="compositionally biased region" description="Basic and acidic residues" evidence="9">
    <location>
        <begin position="1907"/>
        <end position="1925"/>
    </location>
</feature>
<evidence type="ECO:0000256" key="1">
    <source>
        <dbReference type="ARBA" id="ARBA00012493"/>
    </source>
</evidence>
<dbReference type="InterPro" id="IPR000477">
    <property type="entry name" value="RT_dom"/>
</dbReference>
<feature type="compositionally biased region" description="Basic and acidic residues" evidence="9">
    <location>
        <begin position="1936"/>
        <end position="1951"/>
    </location>
</feature>
<feature type="compositionally biased region" description="Low complexity" evidence="9">
    <location>
        <begin position="555"/>
        <end position="576"/>
    </location>
</feature>
<feature type="compositionally biased region" description="Polar residues" evidence="9">
    <location>
        <begin position="23"/>
        <end position="50"/>
    </location>
</feature>
<feature type="compositionally biased region" description="Basic and acidic residues" evidence="9">
    <location>
        <begin position="1967"/>
        <end position="1987"/>
    </location>
</feature>
<evidence type="ECO:0000259" key="11">
    <source>
        <dbReference type="PROSITE" id="PS50878"/>
    </source>
</evidence>
<reference evidence="14" key="1">
    <citation type="submission" date="2011-07" db="EMBL/GenBank/DDBJ databases">
        <authorList>
            <consortium name="Caenorhabditis brenneri Sequencing and Analysis Consortium"/>
            <person name="Wilson R.K."/>
        </authorList>
    </citation>
    <scope>NUCLEOTIDE SEQUENCE [LARGE SCALE GENOMIC DNA]</scope>
    <source>
        <strain evidence="14">PB2801</strain>
    </source>
</reference>
<dbReference type="STRING" id="135651.G0P0R1"/>
<evidence type="ECO:0000256" key="3">
    <source>
        <dbReference type="ARBA" id="ARBA00022695"/>
    </source>
</evidence>
<dbReference type="Proteomes" id="UP000008068">
    <property type="component" value="Unassembled WGS sequence"/>
</dbReference>
<dbReference type="OMA" id="VANENPM"/>
<dbReference type="PROSITE" id="PS50158">
    <property type="entry name" value="ZF_CCHC"/>
    <property type="match status" value="1"/>
</dbReference>
<feature type="region of interest" description="Disordered" evidence="9">
    <location>
        <begin position="281"/>
        <end position="322"/>
    </location>
</feature>
<dbReference type="GO" id="GO:0003964">
    <property type="term" value="F:RNA-directed DNA polymerase activity"/>
    <property type="evidence" value="ECO:0007669"/>
    <property type="project" value="UniProtKB-KW"/>
</dbReference>
<dbReference type="InterPro" id="IPR041588">
    <property type="entry name" value="Integrase_H2C2"/>
</dbReference>
<dbReference type="InParanoid" id="G0P0R1"/>
<dbReference type="eggNOG" id="KOG0017">
    <property type="taxonomic scope" value="Eukaryota"/>
</dbReference>
<dbReference type="GO" id="GO:0004190">
    <property type="term" value="F:aspartic-type endopeptidase activity"/>
    <property type="evidence" value="ECO:0007669"/>
    <property type="project" value="InterPro"/>
</dbReference>
<dbReference type="OrthoDB" id="425619at2759"/>
<evidence type="ECO:0000313" key="13">
    <source>
        <dbReference type="EMBL" id="EGT41840.1"/>
    </source>
</evidence>
<dbReference type="HOGENOM" id="CLU_001500_0_0_1"/>
<feature type="compositionally biased region" description="Basic residues" evidence="9">
    <location>
        <begin position="2017"/>
        <end position="2026"/>
    </location>
</feature>
<keyword evidence="8" id="KW-0479">Metal-binding</keyword>
<evidence type="ECO:0000256" key="5">
    <source>
        <dbReference type="ARBA" id="ARBA00022759"/>
    </source>
</evidence>
<dbReference type="PANTHER" id="PTHR37984">
    <property type="entry name" value="PROTEIN CBG26694"/>
    <property type="match status" value="1"/>
</dbReference>
<keyword evidence="4" id="KW-0540">Nuclease</keyword>
<feature type="domain" description="CCHC-type" evidence="10">
    <location>
        <begin position="601"/>
        <end position="614"/>
    </location>
</feature>
<dbReference type="FunFam" id="3.30.70.270:FF:000026">
    <property type="entry name" value="Transposon Ty3-G Gag-Pol polyprotein"/>
    <property type="match status" value="1"/>
</dbReference>
<keyword evidence="8" id="KW-0863">Zinc-finger</keyword>
<keyword evidence="14" id="KW-1185">Reference proteome</keyword>
<dbReference type="InterPro" id="IPR036397">
    <property type="entry name" value="RNaseH_sf"/>
</dbReference>
<proteinExistence type="predicted"/>
<feature type="compositionally biased region" description="Acidic residues" evidence="9">
    <location>
        <begin position="1926"/>
        <end position="1935"/>
    </location>
</feature>
<dbReference type="InterPro" id="IPR050951">
    <property type="entry name" value="Retrovirus_Pol_polyprotein"/>
</dbReference>
<dbReference type="GO" id="GO:0004519">
    <property type="term" value="F:endonuclease activity"/>
    <property type="evidence" value="ECO:0007669"/>
    <property type="project" value="UniProtKB-KW"/>
</dbReference>
<dbReference type="InterPro" id="IPR041373">
    <property type="entry name" value="RT_RNaseH"/>
</dbReference>
<dbReference type="InterPro" id="IPR043502">
    <property type="entry name" value="DNA/RNA_pol_sf"/>
</dbReference>
<sequence length="2055" mass="232092">MSGSGDRRSASPILSPQPDDVLHTNSDGETSSDNIRPQILPQNNTNEVNNGDSIIQQMASVEQKAREAMEMAAQAVQVQQESSDQLAVLMARLVELLEYFSDLVVVARPDTDAEQRCKSLLSAFRVACPVLHTLSFVSTQGTQKSANTQVFNDNDIEFIQEVVVNTAENDREVADMGGAVKIGVDASGSGKLGEDRVPTHSESESGQSIDRNSSPDSIEKNLIGEGTNVGGLRDGSNMVIDNVMSPIDNVMSSQGNGTESVQDEALLPEKEAVQSEKVQVVQAKEQNQSGKTGQPVKTSQPLPKGHAMQTRGKSKSNAGGNVPSVMTMSFRAGKLESFDGSANMHFSDWLRSFTDHINVSNQEDVDDSAKVSLLLTYLKDSARERASEVLTGIPKEKQTFETVSAKLKETFERKAYKQKAREELSCAKQTSREDVESFYYRVLKLIKVAHGDANSAVAKDAFCDAFINGLPYKIKMLVIARDPETAQDALDVAIRLANFEDSPTKKSLESAKKHDRTFGGGDRTHRPFTGAPNREFHPSVQMNYPARGQSRFNPSYRNNNGSRGGYNNSRGGYNTYRGGGNGGGHRPNLNQTMPAQTGKACYHCGFPGHILRYCYSRWGAEEAQRRMRVANENPMGLPKDGQSSGSYRGRGRDSHNQTFQPSSNHQQRPPQVQVIQSGSAESTYQELQAENEALRARNNEMIQQRFGATHHYGAQVIEVSPKRISGNRPVINNVDHDEEYISLQIPIKVNKLMFAALVDTGASITVASDRLCKILGIKRLVQVGAGAAFGLGNNKVIVAGTAVVEFIIGSNKINHRVHFIDGQCTPKVAHEYDFIIGNDLLKQMPKLSLDYQNSSIHIGNDTFSMGIPKKNQKSSKSSVYQVFVAKDTTILPFSERFVNLSMDKMNATDSMVELMIEHEDKQEQGIQCMPAIVQANNIRMLVRNTSPSNVTLKKGVEFAKGTVVTGVFTIQHEQEIDPEFVVDLSKCEGITTEEKSRLQNLLDQYSDVFSKNQYDLGSSKTDPVHIYTTTEVPVRGRPYRVPVKFQADLEKQINGLLKSGRITESNTPWISPIVIVKKKNGSLRVCLDFRKLNEVTIPDNYPLPRIDAIVERVGHMKFFSSLDMANGYLQLRLDDESSYKCGFTTENRIYAYTHLPFGLKSAASYFQRALKTVLDGMDHEVMLYIDDVLIFSKTYDEHLDTLERVLQRFRQYNLKVSPKKCDLVRKSIVFLGHQINEDNYEPNKSNVSAIVNMPTPSNINELRRFIGMTGFFRRFVKDYSEIVQPLNKLTHKNTPFVWTQVHQDAVQKLKTILTSKPVLCYPDYNKEFHCYTDASGVAQGAVLMQTKPGDESKMQAIAYASRTLSQPETRRAAIHNELGAIIFALRAFKVYIYGSKVVIHTDHRPLIFLMKRHKVNDVLARWLVELQQYNIDIVHIDGKRNTIADCLSRPPDDGKPLADKDLEDIIEFPYCLTIHGVKRLFRPRGKNTVIDLITEQLKDKELSVLRKFLEDPNNDSIKVPTKFRDIMDRLEFTSQELLVVHYNGGRRILVPEKIKRMLFDSFHENMSSGGHLCWRKSLEKAQRRYFWPGMRGDFLEWTNQCLPCQKRRNLAPANRELQSVVCTSAVFEKVGLDLTGPLRESTRGNRYYLNIVCWFSKFVISVAIPDATTETVSRAFVEQCILKYGTPAEIITDNARNFTSGDFKDIGEQMGLKHHFSIPHHSRGNGATERTFRTFHNMVSKYVNKTHTDWDSVLPCVTSAYNTAVHSTTGESPFFLVYGRDPVFPIDRILDKEIVDVDKVNPDTWKEHLLTTLSHAWKEAAEQSYRSQLQHQEFANRGAKVKDIRIGDRVLIRNYDSKVKQSRKLVHNWLDGYRVTAVRGTEAEVTNIRDPRKVKRMHFNQIKHQYSTKEEEKLRDLRRDAPPKEDSEEDFDESKEDSLVKSPINKEAKSDLEEDISFVQESNNTSKDNDELLVKRLTANKEEEKKLTGSPKDNKKKLTKKQIEKNNQINDPDQLTKKKINKMNSKKKSEEKEKKDKKKKEIVDKKNEDKKRKRN</sequence>
<dbReference type="GO" id="GO:0042575">
    <property type="term" value="C:DNA polymerase complex"/>
    <property type="evidence" value="ECO:0007669"/>
    <property type="project" value="UniProtKB-ARBA"/>
</dbReference>
<feature type="region of interest" description="Disordered" evidence="9">
    <location>
        <begin position="629"/>
        <end position="686"/>
    </location>
</feature>
<evidence type="ECO:0000256" key="4">
    <source>
        <dbReference type="ARBA" id="ARBA00022722"/>
    </source>
</evidence>
<keyword evidence="8" id="KW-0862">Zinc</keyword>
<feature type="compositionally biased region" description="Basic and acidic residues" evidence="9">
    <location>
        <begin position="2027"/>
        <end position="2055"/>
    </location>
</feature>
<evidence type="ECO:0000256" key="2">
    <source>
        <dbReference type="ARBA" id="ARBA00022679"/>
    </source>
</evidence>
<dbReference type="GO" id="GO:0008270">
    <property type="term" value="F:zinc ion binding"/>
    <property type="evidence" value="ECO:0007669"/>
    <property type="project" value="UniProtKB-KW"/>
</dbReference>
<dbReference type="GO" id="GO:0006508">
    <property type="term" value="P:proteolysis"/>
    <property type="evidence" value="ECO:0007669"/>
    <property type="project" value="InterPro"/>
</dbReference>
<dbReference type="PANTHER" id="PTHR37984:SF5">
    <property type="entry name" value="PROTEIN NYNRIN-LIKE"/>
    <property type="match status" value="1"/>
</dbReference>
<dbReference type="Gene3D" id="2.40.70.10">
    <property type="entry name" value="Acid Proteases"/>
    <property type="match status" value="1"/>
</dbReference>
<feature type="region of interest" description="Disordered" evidence="9">
    <location>
        <begin position="504"/>
        <end position="583"/>
    </location>
</feature>
<feature type="region of interest" description="Disordered" evidence="9">
    <location>
        <begin position="1"/>
        <end position="50"/>
    </location>
</feature>
<dbReference type="SUPFAM" id="SSF53098">
    <property type="entry name" value="Ribonuclease H-like"/>
    <property type="match status" value="1"/>
</dbReference>
<dbReference type="InterPro" id="IPR043128">
    <property type="entry name" value="Rev_trsase/Diguanyl_cyclase"/>
</dbReference>
<dbReference type="Gene3D" id="3.30.420.10">
    <property type="entry name" value="Ribonuclease H-like superfamily/Ribonuclease H"/>
    <property type="match status" value="1"/>
</dbReference>
<feature type="compositionally biased region" description="Basic and acidic residues" evidence="9">
    <location>
        <begin position="192"/>
        <end position="203"/>
    </location>
</feature>
<evidence type="ECO:0000256" key="8">
    <source>
        <dbReference type="PROSITE-ProRule" id="PRU00047"/>
    </source>
</evidence>
<feature type="compositionally biased region" description="Polar residues" evidence="9">
    <location>
        <begin position="204"/>
        <end position="216"/>
    </location>
</feature>
<dbReference type="InterPro" id="IPR012337">
    <property type="entry name" value="RNaseH-like_sf"/>
</dbReference>
<dbReference type="GO" id="GO:0015074">
    <property type="term" value="P:DNA integration"/>
    <property type="evidence" value="ECO:0007669"/>
    <property type="project" value="InterPro"/>
</dbReference>
<keyword evidence="6" id="KW-0378">Hydrolase</keyword>
<dbReference type="Gene3D" id="3.30.70.270">
    <property type="match status" value="2"/>
</dbReference>
<feature type="domain" description="Integrase catalytic" evidence="12">
    <location>
        <begin position="1608"/>
        <end position="1781"/>
    </location>
</feature>
<evidence type="ECO:0000313" key="14">
    <source>
        <dbReference type="Proteomes" id="UP000008068"/>
    </source>
</evidence>
<gene>
    <name evidence="13" type="ORF">CAEBREN_11901</name>
</gene>
<evidence type="ECO:0000259" key="12">
    <source>
        <dbReference type="PROSITE" id="PS50994"/>
    </source>
</evidence>
<dbReference type="SUPFAM" id="SSF56672">
    <property type="entry name" value="DNA/RNA polymerases"/>
    <property type="match status" value="1"/>
</dbReference>
<dbReference type="CDD" id="cd01647">
    <property type="entry name" value="RT_LTR"/>
    <property type="match status" value="1"/>
</dbReference>
<feature type="compositionally biased region" description="Polar residues" evidence="9">
    <location>
        <begin position="656"/>
        <end position="686"/>
    </location>
</feature>
<organism evidence="14">
    <name type="scientific">Caenorhabditis brenneri</name>
    <name type="common">Nematode worm</name>
    <dbReference type="NCBI Taxonomy" id="135651"/>
    <lineage>
        <taxon>Eukaryota</taxon>
        <taxon>Metazoa</taxon>
        <taxon>Ecdysozoa</taxon>
        <taxon>Nematoda</taxon>
        <taxon>Chromadorea</taxon>
        <taxon>Rhabditida</taxon>
        <taxon>Rhabditina</taxon>
        <taxon>Rhabditomorpha</taxon>
        <taxon>Rhabditoidea</taxon>
        <taxon>Rhabditidae</taxon>
        <taxon>Peloderinae</taxon>
        <taxon>Caenorhabditis</taxon>
    </lineage>
</organism>
<dbReference type="SUPFAM" id="SSF50630">
    <property type="entry name" value="Acid proteases"/>
    <property type="match status" value="1"/>
</dbReference>
<dbReference type="GO" id="GO:0003676">
    <property type="term" value="F:nucleic acid binding"/>
    <property type="evidence" value="ECO:0007669"/>
    <property type="project" value="InterPro"/>
</dbReference>
<protein>
    <recommendedName>
        <fullName evidence="1">RNA-directed DNA polymerase</fullName>
        <ecNumber evidence="1">2.7.7.49</ecNumber>
    </recommendedName>
</protein>
<accession>G0P0R1</accession>
<evidence type="ECO:0000256" key="7">
    <source>
        <dbReference type="ARBA" id="ARBA00022918"/>
    </source>
</evidence>